<dbReference type="Gene3D" id="3.55.50.10">
    <property type="entry name" value="Baseplate protein-like domains"/>
    <property type="match status" value="1"/>
</dbReference>
<evidence type="ECO:0008006" key="3">
    <source>
        <dbReference type="Google" id="ProtNLM"/>
    </source>
</evidence>
<name>A0A7X2TBA6_9CLOT</name>
<dbReference type="RefSeq" id="WP_154471101.1">
    <property type="nucleotide sequence ID" value="NZ_DBEWUL010000101.1"/>
</dbReference>
<organism evidence="1 2">
    <name type="scientific">Clostridium porci</name>
    <dbReference type="NCBI Taxonomy" id="2605778"/>
    <lineage>
        <taxon>Bacteria</taxon>
        <taxon>Bacillati</taxon>
        <taxon>Bacillota</taxon>
        <taxon>Clostridia</taxon>
        <taxon>Eubacteriales</taxon>
        <taxon>Clostridiaceae</taxon>
        <taxon>Clostridium</taxon>
    </lineage>
</organism>
<sequence length="464" mass="52130">MKADKIQISSFDFLTIDCLEIDQQIGQHATGLISGYICDKETEEYKRRVLENRWITVTAEDENGEKKLVMGGIIAGFSFETEPHATRMKLVLKSGTYLMDGAPHFRSFQDLNVTYLEVMNSINECYGSYGVIAEPCIEKTKIDFLLQYKETDWEFIKRLASLFGLEITPAITREGVFYYVGNASYATYQLSGTADCISKNLDAFMAQGAKGIGGLKEQDYLEYRISSRELYDLWDLLIFRNEGGYIHRIHREYKQGELYNIYTLRPANGMKTARLFNECQAGCSFQASVSNVMQDMVQISIANDENSSQTVSKWFPFSTGYSSPDGAGWYCMPELGDRVRLQIPDCMEEHGYVISAVHLETGEDRKEPEHKSFKTKYGKELLFTPDSVELTNHQGMSIKIKDGEGIQIVSSQDISISAGGRMTISSEGSSLVVAGTKCVDIRQGSAGLHMDQDVTFTGGKFRIQ</sequence>
<proteinExistence type="predicted"/>
<dbReference type="SUPFAM" id="SSF69279">
    <property type="entry name" value="Phage tail proteins"/>
    <property type="match status" value="1"/>
</dbReference>
<dbReference type="AlphaFoldDB" id="A0A7X2TBA6"/>
<dbReference type="Proteomes" id="UP000429958">
    <property type="component" value="Unassembled WGS sequence"/>
</dbReference>
<dbReference type="Gene3D" id="2.30.110.50">
    <property type="match status" value="1"/>
</dbReference>
<reference evidence="1 2" key="1">
    <citation type="submission" date="2019-08" db="EMBL/GenBank/DDBJ databases">
        <title>In-depth cultivation of the pig gut microbiome towards novel bacterial diversity and tailored functional studies.</title>
        <authorList>
            <person name="Wylensek D."/>
            <person name="Hitch T.C.A."/>
            <person name="Clavel T."/>
        </authorList>
    </citation>
    <scope>NUCLEOTIDE SEQUENCE [LARGE SCALE GENOMIC DNA]</scope>
    <source>
        <strain evidence="1 2">WCA-389-WT-23D1</strain>
    </source>
</reference>
<dbReference type="EMBL" id="VUMD01000002">
    <property type="protein sequence ID" value="MSS35709.1"/>
    <property type="molecule type" value="Genomic_DNA"/>
</dbReference>
<evidence type="ECO:0000313" key="2">
    <source>
        <dbReference type="Proteomes" id="UP000429958"/>
    </source>
</evidence>
<keyword evidence="2" id="KW-1185">Reference proteome</keyword>
<gene>
    <name evidence="1" type="ORF">FYJ39_03715</name>
</gene>
<accession>A0A7X2TBA6</accession>
<protein>
    <recommendedName>
        <fullName evidence="3">Gp5/Type VI secretion system Vgr protein OB-fold domain-containing protein</fullName>
    </recommendedName>
</protein>
<evidence type="ECO:0000313" key="1">
    <source>
        <dbReference type="EMBL" id="MSS35709.1"/>
    </source>
</evidence>
<comment type="caution">
    <text evidence="1">The sequence shown here is derived from an EMBL/GenBank/DDBJ whole genome shotgun (WGS) entry which is preliminary data.</text>
</comment>